<dbReference type="Pfam" id="PF13520">
    <property type="entry name" value="AA_permease_2"/>
    <property type="match status" value="1"/>
</dbReference>
<evidence type="ECO:0000313" key="7">
    <source>
        <dbReference type="EMBL" id="MBP1937612.1"/>
    </source>
</evidence>
<comment type="subcellular location">
    <subcellularLocation>
        <location evidence="1">Membrane</location>
        <topology evidence="1">Multi-pass membrane protein</topology>
    </subcellularLocation>
</comment>
<evidence type="ECO:0000256" key="1">
    <source>
        <dbReference type="ARBA" id="ARBA00004141"/>
    </source>
</evidence>
<feature type="transmembrane region" description="Helical" evidence="6">
    <location>
        <begin position="55"/>
        <end position="77"/>
    </location>
</feature>
<name>A0ABS4H5T4_9BACL</name>
<dbReference type="InterPro" id="IPR002293">
    <property type="entry name" value="AA/rel_permease1"/>
</dbReference>
<dbReference type="EMBL" id="JAGGKP010000006">
    <property type="protein sequence ID" value="MBP1937612.1"/>
    <property type="molecule type" value="Genomic_DNA"/>
</dbReference>
<keyword evidence="2" id="KW-0813">Transport</keyword>
<feature type="transmembrane region" description="Helical" evidence="6">
    <location>
        <begin position="331"/>
        <end position="351"/>
    </location>
</feature>
<evidence type="ECO:0000256" key="2">
    <source>
        <dbReference type="ARBA" id="ARBA00022448"/>
    </source>
</evidence>
<feature type="transmembrane region" description="Helical" evidence="6">
    <location>
        <begin position="383"/>
        <end position="401"/>
    </location>
</feature>
<feature type="transmembrane region" description="Helical" evidence="6">
    <location>
        <begin position="89"/>
        <end position="106"/>
    </location>
</feature>
<keyword evidence="8" id="KW-1185">Reference proteome</keyword>
<keyword evidence="3 6" id="KW-0812">Transmembrane</keyword>
<feature type="transmembrane region" description="Helical" evidence="6">
    <location>
        <begin position="239"/>
        <end position="256"/>
    </location>
</feature>
<feature type="transmembrane region" description="Helical" evidence="6">
    <location>
        <begin position="407"/>
        <end position="424"/>
    </location>
</feature>
<dbReference type="Proteomes" id="UP001519273">
    <property type="component" value="Unassembled WGS sequence"/>
</dbReference>
<dbReference type="RefSeq" id="WP_209850553.1">
    <property type="nucleotide sequence ID" value="NZ_CBCRVE010000007.1"/>
</dbReference>
<sequence length="545" mass="58948">MVLGPTIIIVAIVVMVSIFMKASRGIRFARQKGGISDGLNAFGYKQELLRDMGGFSNFAISFSVISILTGAVTLYGFGFNQGGPAVMGMGWPLVTLFVLFLSASLAELTSAIPTSGAIYHWASILGGKSWGWFSAWFNMIGQVTVVAGIDFGCAGFASSLLFEEPSKTQILTVYAIILISHAILNHVGIKVVAKLNSVSAIYHLLGAGLIIGTLIYFGPSKDVGYLFDTSFSTAVNSTTSYWFAFLVGLLQAQWTITGYDASAHTSEETVDPKVRAPWGVYLSVVVSGVFGFIMLALVTLSIKDPEAVAAAGSNAFIVVIEQAMGGIFGKIILWMVTFAMWFCGLSGVTSASRMIFAFSRDGGLPISKFWGSISKKFRTPKNAIWLTAILAFVCSIFDNVYAVVTSLSVIGLHTSYLVPLLLKLRAQYRGGWTKKDDGPWSLGNWSIGVNLIAVVWILFIDILFVLAPNDVKITEQFTLHYATGKVFAVLLVLLAVMYVTRARKNFKGPNLGAYKAVHDRINRGKGNRGLEQTDLGLKKTIQGTE</sequence>
<dbReference type="PANTHER" id="PTHR45649:SF26">
    <property type="entry name" value="OS04G0435100 PROTEIN"/>
    <property type="match status" value="1"/>
</dbReference>
<comment type="caution">
    <text evidence="7">The sequence shown here is derived from an EMBL/GenBank/DDBJ whole genome shotgun (WGS) entry which is preliminary data.</text>
</comment>
<gene>
    <name evidence="7" type="ORF">J2Z20_002525</name>
</gene>
<organism evidence="7 8">
    <name type="scientific">Paenibacillus sediminis</name>
    <dbReference type="NCBI Taxonomy" id="664909"/>
    <lineage>
        <taxon>Bacteria</taxon>
        <taxon>Bacillati</taxon>
        <taxon>Bacillota</taxon>
        <taxon>Bacilli</taxon>
        <taxon>Bacillales</taxon>
        <taxon>Paenibacillaceae</taxon>
        <taxon>Paenibacillus</taxon>
    </lineage>
</organism>
<proteinExistence type="predicted"/>
<evidence type="ECO:0000256" key="5">
    <source>
        <dbReference type="ARBA" id="ARBA00023136"/>
    </source>
</evidence>
<evidence type="ECO:0000256" key="4">
    <source>
        <dbReference type="ARBA" id="ARBA00022989"/>
    </source>
</evidence>
<feature type="transmembrane region" description="Helical" evidence="6">
    <location>
        <begin position="445"/>
        <end position="467"/>
    </location>
</feature>
<dbReference type="PIRSF" id="PIRSF006060">
    <property type="entry name" value="AA_transporter"/>
    <property type="match status" value="1"/>
</dbReference>
<feature type="transmembrane region" description="Helical" evidence="6">
    <location>
        <begin position="169"/>
        <end position="188"/>
    </location>
</feature>
<evidence type="ECO:0000256" key="3">
    <source>
        <dbReference type="ARBA" id="ARBA00022692"/>
    </source>
</evidence>
<evidence type="ECO:0000256" key="6">
    <source>
        <dbReference type="SAM" id="Phobius"/>
    </source>
</evidence>
<accession>A0ABS4H5T4</accession>
<feature type="transmembrane region" description="Helical" evidence="6">
    <location>
        <begin position="276"/>
        <end position="300"/>
    </location>
</feature>
<dbReference type="Gene3D" id="1.20.1740.10">
    <property type="entry name" value="Amino acid/polyamine transporter I"/>
    <property type="match status" value="1"/>
</dbReference>
<protein>
    <submittedName>
        <fullName evidence="7">Amino acid transporter</fullName>
    </submittedName>
</protein>
<feature type="transmembrane region" description="Helical" evidence="6">
    <location>
        <begin position="6"/>
        <end position="22"/>
    </location>
</feature>
<reference evidence="7 8" key="1">
    <citation type="submission" date="2021-03" db="EMBL/GenBank/DDBJ databases">
        <title>Genomic Encyclopedia of Type Strains, Phase IV (KMG-IV): sequencing the most valuable type-strain genomes for metagenomic binning, comparative biology and taxonomic classification.</title>
        <authorList>
            <person name="Goeker M."/>
        </authorList>
    </citation>
    <scope>NUCLEOTIDE SEQUENCE [LARGE SCALE GENOMIC DNA]</scope>
    <source>
        <strain evidence="7 8">DSM 23491</strain>
    </source>
</reference>
<keyword evidence="4 6" id="KW-1133">Transmembrane helix</keyword>
<feature type="transmembrane region" description="Helical" evidence="6">
    <location>
        <begin position="479"/>
        <end position="499"/>
    </location>
</feature>
<evidence type="ECO:0000313" key="8">
    <source>
        <dbReference type="Proteomes" id="UP001519273"/>
    </source>
</evidence>
<feature type="transmembrane region" description="Helical" evidence="6">
    <location>
        <begin position="143"/>
        <end position="162"/>
    </location>
</feature>
<dbReference type="PANTHER" id="PTHR45649">
    <property type="entry name" value="AMINO-ACID PERMEASE BAT1"/>
    <property type="match status" value="1"/>
</dbReference>
<feature type="transmembrane region" description="Helical" evidence="6">
    <location>
        <begin position="200"/>
        <end position="218"/>
    </location>
</feature>
<keyword evidence="5 6" id="KW-0472">Membrane</keyword>